<organism evidence="1 2">
    <name type="scientific">Peribacillus simplex</name>
    <dbReference type="NCBI Taxonomy" id="1478"/>
    <lineage>
        <taxon>Bacteria</taxon>
        <taxon>Bacillati</taxon>
        <taxon>Bacillota</taxon>
        <taxon>Bacilli</taxon>
        <taxon>Bacillales</taxon>
        <taxon>Bacillaceae</taxon>
        <taxon>Peribacillus</taxon>
    </lineage>
</organism>
<gene>
    <name evidence="1" type="ORF">FC678_19990</name>
</gene>
<protein>
    <submittedName>
        <fullName evidence="1">Lrp/AsnC family transcriptional regulator</fullName>
    </submittedName>
</protein>
<dbReference type="Proteomes" id="UP000309170">
    <property type="component" value="Unassembled WGS sequence"/>
</dbReference>
<feature type="non-terminal residue" evidence="1">
    <location>
        <position position="1"/>
    </location>
</feature>
<accession>A0A9X8ZE84</accession>
<sequence>KVDNKDWKEIEIFIRKLNKLGITRILTSLALRKFNSFTNMEKNTRL</sequence>
<proteinExistence type="predicted"/>
<reference evidence="1 2" key="1">
    <citation type="journal article" date="2019" name="Environ. Microbiol.">
        <title>An active ?-lactamase is a part of an orchestrated cell wall stress resistance network of Bacillus subtilis and related rhizosphere species.</title>
        <authorList>
            <person name="Bucher T."/>
            <person name="Keren-Paz A."/>
            <person name="Hausser J."/>
            <person name="Olender T."/>
            <person name="Cytryn E."/>
            <person name="Kolodkin-Gal I."/>
        </authorList>
    </citation>
    <scope>NUCLEOTIDE SEQUENCE [LARGE SCALE GENOMIC DNA]</scope>
    <source>
        <strain evidence="1 2">I4</strain>
    </source>
</reference>
<evidence type="ECO:0000313" key="1">
    <source>
        <dbReference type="EMBL" id="TKH08540.1"/>
    </source>
</evidence>
<comment type="caution">
    <text evidence="1">The sequence shown here is derived from an EMBL/GenBank/DDBJ whole genome shotgun (WGS) entry which is preliminary data.</text>
</comment>
<dbReference type="EMBL" id="SZNT01000361">
    <property type="protein sequence ID" value="TKH08540.1"/>
    <property type="molecule type" value="Genomic_DNA"/>
</dbReference>
<name>A0A9X8ZE84_9BACI</name>
<dbReference type="AlphaFoldDB" id="A0A9X8ZE84"/>
<evidence type="ECO:0000313" key="2">
    <source>
        <dbReference type="Proteomes" id="UP000309170"/>
    </source>
</evidence>